<dbReference type="Proteomes" id="UP001184230">
    <property type="component" value="Unassembled WGS sequence"/>
</dbReference>
<sequence length="1023" mass="109384">MPFDASRLSRLACLALGVLGTAGPAGAQGDARGVLVEQGIYWQSAGRIELAEASWRKLLSADPRSADAMYGMSQVELARGNTEAARDWIARLRAAHPGDPRVGLFESRLRQPGAQVTDLQAARSAARAGRTAEALQLYRAMIGSRPPPEPLAVEFYQLLGGSPEGWDEGRKGLELLVRDKPDNTAYRLALAQLLTYREPTRREGIRSLVDLAKQPATAAAARASWRQALLWLDARPADAPLYRDYLALQSDPLVAQRLGELGDLGEARRDAPAPRAADPTGPGFAALERGDLAGAERGFQEALRLRPGNTDALGGLGLVRLRQQRFAQAQDLLQRASKGSPRKWASALRSATYWDLLDQASAARSRNDPAMARSLLEQAVQLEPGEAAGRAALASLRQDRIDQARSQSRRQGEAGRQDDARRTLEAALAADPDSVWIRHDLALVYRRQGLDAQSRDVMESLPADQRGTPEALYARALLAADADDPAAGLESLERLPAAARTPDTNDLQRRLWVLDRVRRAREQARRGQADAARELLAETESTLGADMPREALGPLASAWSDAGDPAHASTLSRRLVADEGGTSTADQLLHASLLFKARHDGELAAVLERLQAADMTSAQRQDFDALRTGYEARQRQARSTFAGEAADRGPVLIAGTVYRHRSGEAGLGRLSDTQMPIEARLPLGEGRLVLSVTPTELKAGTLAADPATAGRFGGGPVAARLQSIGAVVPPGAQTARGVGFGVGYESDKLEAGIGTTPLGFAETNVIGNLTYKGQFGDEVSLKADLSRRPVTDSLLSFAGTRDPRTGVEWGGVVATGGRLDLARDFGSYGIYGYGSAHSVTGKNVTSNSRYEIGGGTYAPILRSAGASLTVGVNLDFLSYDKNLSQFTQGQGGYFSPQRYASLTFPLDWSGRDKRLSWRLNASVGVQSFREDPVGAIAADGTPLLVASGTRRTGVAYNIAAIVEYQLAPQLYLGGALGLGNARDYRQFTGNVYLRYAFGTSGPQGAAPGGTTLRPFSSPYTPLL</sequence>
<dbReference type="Pfam" id="PF05420">
    <property type="entry name" value="BCSC_C"/>
    <property type="match status" value="1"/>
</dbReference>
<feature type="region of interest" description="Disordered" evidence="4">
    <location>
        <begin position="400"/>
        <end position="420"/>
    </location>
</feature>
<dbReference type="EMBL" id="JAVDRF010000004">
    <property type="protein sequence ID" value="MDR6536445.1"/>
    <property type="molecule type" value="Genomic_DNA"/>
</dbReference>
<evidence type="ECO:0000256" key="2">
    <source>
        <dbReference type="ARBA" id="ARBA00022737"/>
    </source>
</evidence>
<evidence type="ECO:0000313" key="7">
    <source>
        <dbReference type="EMBL" id="MDR6536445.1"/>
    </source>
</evidence>
<dbReference type="PANTHER" id="PTHR44227:SF3">
    <property type="entry name" value="PROTEIN O-MANNOSYL-TRANSFERASE TMTC4"/>
    <property type="match status" value="1"/>
</dbReference>
<dbReference type="InterPro" id="IPR008410">
    <property type="entry name" value="BCSC_C"/>
</dbReference>
<evidence type="ECO:0000259" key="6">
    <source>
        <dbReference type="Pfam" id="PF05420"/>
    </source>
</evidence>
<dbReference type="PANTHER" id="PTHR44227">
    <property type="match status" value="1"/>
</dbReference>
<keyword evidence="3" id="KW-0802">TPR repeat</keyword>
<reference evidence="7 8" key="1">
    <citation type="submission" date="2023-07" db="EMBL/GenBank/DDBJ databases">
        <title>Sorghum-associated microbial communities from plants grown in Nebraska, USA.</title>
        <authorList>
            <person name="Schachtman D."/>
        </authorList>
    </citation>
    <scope>NUCLEOTIDE SEQUENCE [LARGE SCALE GENOMIC DNA]</scope>
    <source>
        <strain evidence="7 8">DS1781</strain>
    </source>
</reference>
<comment type="caution">
    <text evidence="7">The sequence shown here is derived from an EMBL/GenBank/DDBJ whole genome shotgun (WGS) entry which is preliminary data.</text>
</comment>
<organism evidence="7 8">
    <name type="scientific">Variovorax soli</name>
    <dbReference type="NCBI Taxonomy" id="376815"/>
    <lineage>
        <taxon>Bacteria</taxon>
        <taxon>Pseudomonadati</taxon>
        <taxon>Pseudomonadota</taxon>
        <taxon>Betaproteobacteria</taxon>
        <taxon>Burkholderiales</taxon>
        <taxon>Comamonadaceae</taxon>
        <taxon>Variovorax</taxon>
    </lineage>
</organism>
<dbReference type="RefSeq" id="WP_309901462.1">
    <property type="nucleotide sequence ID" value="NZ_JAVDRF010000004.1"/>
</dbReference>
<keyword evidence="2" id="KW-0677">Repeat</keyword>
<dbReference type="InterPro" id="IPR011990">
    <property type="entry name" value="TPR-like_helical_dom_sf"/>
</dbReference>
<dbReference type="Gene3D" id="1.25.40.10">
    <property type="entry name" value="Tetratricopeptide repeat domain"/>
    <property type="match status" value="2"/>
</dbReference>
<feature type="chain" id="PRO_5046589149" evidence="5">
    <location>
        <begin position="28"/>
        <end position="1023"/>
    </location>
</feature>
<accession>A0ABU1NEG8</accession>
<feature type="compositionally biased region" description="Basic and acidic residues" evidence="4">
    <location>
        <begin position="410"/>
        <end position="420"/>
    </location>
</feature>
<dbReference type="InterPro" id="IPR052346">
    <property type="entry name" value="O-mannosyl-transferase_TMTC"/>
</dbReference>
<name>A0ABU1NEG8_9BURK</name>
<gene>
    <name evidence="7" type="ORF">J2739_002218</name>
</gene>
<keyword evidence="1 5" id="KW-0732">Signal</keyword>
<keyword evidence="8" id="KW-1185">Reference proteome</keyword>
<feature type="signal peptide" evidence="5">
    <location>
        <begin position="1"/>
        <end position="27"/>
    </location>
</feature>
<feature type="domain" description="Cellulose synthase operon C C-terminal" evidence="6">
    <location>
        <begin position="669"/>
        <end position="997"/>
    </location>
</feature>
<evidence type="ECO:0000256" key="1">
    <source>
        <dbReference type="ARBA" id="ARBA00022729"/>
    </source>
</evidence>
<evidence type="ECO:0000256" key="3">
    <source>
        <dbReference type="ARBA" id="ARBA00022803"/>
    </source>
</evidence>
<dbReference type="Pfam" id="PF13432">
    <property type="entry name" value="TPR_16"/>
    <property type="match status" value="1"/>
</dbReference>
<evidence type="ECO:0000256" key="4">
    <source>
        <dbReference type="SAM" id="MobiDB-lite"/>
    </source>
</evidence>
<proteinExistence type="predicted"/>
<evidence type="ECO:0000256" key="5">
    <source>
        <dbReference type="SAM" id="SignalP"/>
    </source>
</evidence>
<evidence type="ECO:0000313" key="8">
    <source>
        <dbReference type="Proteomes" id="UP001184230"/>
    </source>
</evidence>
<dbReference type="SUPFAM" id="SSF48452">
    <property type="entry name" value="TPR-like"/>
    <property type="match status" value="2"/>
</dbReference>
<dbReference type="Pfam" id="PF14559">
    <property type="entry name" value="TPR_19"/>
    <property type="match status" value="2"/>
</dbReference>
<protein>
    <submittedName>
        <fullName evidence="7">Tetratricopeptide (TPR) repeat protein</fullName>
    </submittedName>
</protein>